<evidence type="ECO:0000313" key="4">
    <source>
        <dbReference type="Proteomes" id="UP001458946"/>
    </source>
</evidence>
<dbReference type="PANTHER" id="PTHR31061:SF24">
    <property type="entry name" value="LD22376P"/>
    <property type="match status" value="1"/>
</dbReference>
<proteinExistence type="predicted"/>
<keyword evidence="1" id="KW-1133">Transmembrane helix</keyword>
<comment type="caution">
    <text evidence="3">The sequence shown here is derived from an EMBL/GenBank/DDBJ whole genome shotgun (WGS) entry which is preliminary data.</text>
</comment>
<evidence type="ECO:0000259" key="2">
    <source>
        <dbReference type="Pfam" id="PF07786"/>
    </source>
</evidence>
<sequence length="394" mass="42221">MTDFPLSNPPVHEIPAPQSAVESAALPKPVAEAVVRAPRLTALDAWRGATVLLMLLVNNIALGEYTPTQLQHAHFGGITLTDMVFPWFLFCAGAALPYSQAAMGRAGVTGWALYRRLLTRAALLYLMGAFVTSVTQHTLTLGLGVLQLIALATLCGALVAGWRSRWQLLFAAALLLGYGFFLALTPHAGGTGVVSETINPVQAVNDALLSDWGLRGLLSVIPTTALVIFGSLAARPLQQKDPRAPLKLLGLGLALSIFGYGWAATGQLPFSKTLWTPPYILYSAGLGTLGILGCWFIADSGRLAWGNRLLAPLTIPGRNALAGYVLPILIKVWILLDWQVTWTGKSQSIAASLLSLAKGAFGPIGGGWTYTLGYILAVWLGLRWMARRDMIWKL</sequence>
<feature type="transmembrane region" description="Helical" evidence="1">
    <location>
        <begin position="75"/>
        <end position="96"/>
    </location>
</feature>
<evidence type="ECO:0000256" key="1">
    <source>
        <dbReference type="SAM" id="Phobius"/>
    </source>
</evidence>
<feature type="transmembrane region" description="Helical" evidence="1">
    <location>
        <begin position="360"/>
        <end position="382"/>
    </location>
</feature>
<accession>A0ABP9V509</accession>
<feature type="transmembrane region" description="Helical" evidence="1">
    <location>
        <begin position="279"/>
        <end position="298"/>
    </location>
</feature>
<dbReference type="RefSeq" id="WP_353540346.1">
    <property type="nucleotide sequence ID" value="NZ_BAABRN010000001.1"/>
</dbReference>
<keyword evidence="1" id="KW-0472">Membrane</keyword>
<evidence type="ECO:0000313" key="3">
    <source>
        <dbReference type="EMBL" id="GAA5500359.1"/>
    </source>
</evidence>
<organism evidence="3 4">
    <name type="scientific">Deinococcus xinjiangensis</name>
    <dbReference type="NCBI Taxonomy" id="457454"/>
    <lineage>
        <taxon>Bacteria</taxon>
        <taxon>Thermotogati</taxon>
        <taxon>Deinococcota</taxon>
        <taxon>Deinococci</taxon>
        <taxon>Deinococcales</taxon>
        <taxon>Deinococcaceae</taxon>
        <taxon>Deinococcus</taxon>
    </lineage>
</organism>
<keyword evidence="4" id="KW-1185">Reference proteome</keyword>
<keyword evidence="1" id="KW-0812">Transmembrane</keyword>
<dbReference type="InterPro" id="IPR012429">
    <property type="entry name" value="HGSNAT_cat"/>
</dbReference>
<dbReference type="PANTHER" id="PTHR31061">
    <property type="entry name" value="LD22376P"/>
    <property type="match status" value="1"/>
</dbReference>
<dbReference type="EMBL" id="BAABRN010000001">
    <property type="protein sequence ID" value="GAA5500359.1"/>
    <property type="molecule type" value="Genomic_DNA"/>
</dbReference>
<dbReference type="Pfam" id="PF07786">
    <property type="entry name" value="HGSNAT_cat"/>
    <property type="match status" value="1"/>
</dbReference>
<feature type="transmembrane region" description="Helical" evidence="1">
    <location>
        <begin position="319"/>
        <end position="340"/>
    </location>
</feature>
<dbReference type="Proteomes" id="UP001458946">
    <property type="component" value="Unassembled WGS sequence"/>
</dbReference>
<feature type="transmembrane region" description="Helical" evidence="1">
    <location>
        <begin position="168"/>
        <end position="185"/>
    </location>
</feature>
<feature type="transmembrane region" description="Helical" evidence="1">
    <location>
        <begin position="117"/>
        <end position="135"/>
    </location>
</feature>
<name>A0ABP9V509_9DEIO</name>
<feature type="domain" description="Heparan-alpha-glucosaminide N-acetyltransferase catalytic" evidence="2">
    <location>
        <begin position="39"/>
        <end position="183"/>
    </location>
</feature>
<feature type="transmembrane region" description="Helical" evidence="1">
    <location>
        <begin position="212"/>
        <end position="234"/>
    </location>
</feature>
<gene>
    <name evidence="3" type="ORF">Dxin01_00079</name>
</gene>
<protein>
    <recommendedName>
        <fullName evidence="2">Heparan-alpha-glucosaminide N-acetyltransferase catalytic domain-containing protein</fullName>
    </recommendedName>
</protein>
<feature type="transmembrane region" description="Helical" evidence="1">
    <location>
        <begin position="246"/>
        <end position="264"/>
    </location>
</feature>
<reference evidence="3 4" key="1">
    <citation type="submission" date="2024-02" db="EMBL/GenBank/DDBJ databases">
        <title>Deinococcus xinjiangensis NBRC 107630.</title>
        <authorList>
            <person name="Ichikawa N."/>
            <person name="Katano-Makiyama Y."/>
            <person name="Hidaka K."/>
        </authorList>
    </citation>
    <scope>NUCLEOTIDE SEQUENCE [LARGE SCALE GENOMIC DNA]</scope>
    <source>
        <strain evidence="3 4">NBRC 107630</strain>
    </source>
</reference>
<feature type="transmembrane region" description="Helical" evidence="1">
    <location>
        <begin position="141"/>
        <end position="161"/>
    </location>
</feature>